<keyword evidence="1" id="KW-0472">Membrane</keyword>
<evidence type="ECO:0000313" key="2">
    <source>
        <dbReference type="EMBL" id="MEC4723319.1"/>
    </source>
</evidence>
<reference evidence="2 3" key="1">
    <citation type="submission" date="2023-10" db="EMBL/GenBank/DDBJ databases">
        <title>Noviherbaspirillum sp. CPCC 100848 genome assembly.</title>
        <authorList>
            <person name="Li X.Y."/>
            <person name="Fang X.M."/>
        </authorList>
    </citation>
    <scope>NUCLEOTIDE SEQUENCE [LARGE SCALE GENOMIC DNA]</scope>
    <source>
        <strain evidence="2 3">CPCC 100848</strain>
    </source>
</reference>
<name>A0ABU6JI36_9BURK</name>
<sequence length="135" mass="14721">MTADQISYLALLTSVASLVVSFLVLYRDRHVVSVRAVPVEISAGVYSLHVSVSNSGRRPISVTHVLLVPPQQPGFSMNFGPNGTERIDVGERYSTTIDPAGLPTSWSTVGELRRFKVFVQDAVGKKHKAVWEGRG</sequence>
<gene>
    <name evidence="2" type="ORF">RY831_29630</name>
</gene>
<accession>A0ABU6JI36</accession>
<evidence type="ECO:0008006" key="4">
    <source>
        <dbReference type="Google" id="ProtNLM"/>
    </source>
</evidence>
<proteinExistence type="predicted"/>
<keyword evidence="1" id="KW-0812">Transmembrane</keyword>
<keyword evidence="3" id="KW-1185">Reference proteome</keyword>
<evidence type="ECO:0000313" key="3">
    <source>
        <dbReference type="Proteomes" id="UP001352263"/>
    </source>
</evidence>
<comment type="caution">
    <text evidence="2">The sequence shown here is derived from an EMBL/GenBank/DDBJ whole genome shotgun (WGS) entry which is preliminary data.</text>
</comment>
<protein>
    <recommendedName>
        <fullName evidence="4">DUF4426 domain-containing protein</fullName>
    </recommendedName>
</protein>
<dbReference type="EMBL" id="JAWIIV010000049">
    <property type="protein sequence ID" value="MEC4723319.1"/>
    <property type="molecule type" value="Genomic_DNA"/>
</dbReference>
<dbReference type="Proteomes" id="UP001352263">
    <property type="component" value="Unassembled WGS sequence"/>
</dbReference>
<evidence type="ECO:0000256" key="1">
    <source>
        <dbReference type="SAM" id="Phobius"/>
    </source>
</evidence>
<feature type="transmembrane region" description="Helical" evidence="1">
    <location>
        <begin position="6"/>
        <end position="26"/>
    </location>
</feature>
<dbReference type="RefSeq" id="WP_326509941.1">
    <property type="nucleotide sequence ID" value="NZ_JAWIIV010000049.1"/>
</dbReference>
<keyword evidence="1" id="KW-1133">Transmembrane helix</keyword>
<organism evidence="2 3">
    <name type="scientific">Noviherbaspirillum album</name>
    <dbReference type="NCBI Taxonomy" id="3080276"/>
    <lineage>
        <taxon>Bacteria</taxon>
        <taxon>Pseudomonadati</taxon>
        <taxon>Pseudomonadota</taxon>
        <taxon>Betaproteobacteria</taxon>
        <taxon>Burkholderiales</taxon>
        <taxon>Oxalobacteraceae</taxon>
        <taxon>Noviherbaspirillum</taxon>
    </lineage>
</organism>